<reference evidence="9 10" key="1">
    <citation type="journal article" date="2003" name="Int. J. Syst. Evol. Microbiol.">
        <title>Halobacillus salinus sp. nov., isolated from a salt lake on the coast of the East Sea in Korea.</title>
        <authorList>
            <person name="Yoon J.H."/>
            <person name="Kang K.H."/>
            <person name="Park Y.H."/>
        </authorList>
    </citation>
    <scope>NUCLEOTIDE SEQUENCE [LARGE SCALE GENOMIC DNA]</scope>
    <source>
        <strain evidence="9 10">HSL-3</strain>
    </source>
</reference>
<feature type="domain" description="Acyltransferase 3" evidence="8">
    <location>
        <begin position="16"/>
        <end position="331"/>
    </location>
</feature>
<proteinExistence type="inferred from homology"/>
<dbReference type="GO" id="GO:0009246">
    <property type="term" value="P:enterobacterial common antigen biosynthetic process"/>
    <property type="evidence" value="ECO:0007669"/>
    <property type="project" value="TreeGrafter"/>
</dbReference>
<evidence type="ECO:0000256" key="7">
    <source>
        <dbReference type="SAM" id="Phobius"/>
    </source>
</evidence>
<comment type="subcellular location">
    <subcellularLocation>
        <location evidence="1">Cell membrane</location>
        <topology evidence="1">Multi-pass membrane protein</topology>
    </subcellularLocation>
</comment>
<evidence type="ECO:0000313" key="10">
    <source>
        <dbReference type="Proteomes" id="UP000297982"/>
    </source>
</evidence>
<accession>A0A4Z0GXC7</accession>
<feature type="transmembrane region" description="Helical" evidence="7">
    <location>
        <begin position="255"/>
        <end position="274"/>
    </location>
</feature>
<keyword evidence="3" id="KW-1003">Cell membrane</keyword>
<dbReference type="GO" id="GO:0005886">
    <property type="term" value="C:plasma membrane"/>
    <property type="evidence" value="ECO:0007669"/>
    <property type="project" value="UniProtKB-SubCell"/>
</dbReference>
<keyword evidence="10" id="KW-1185">Reference proteome</keyword>
<dbReference type="Proteomes" id="UP000297982">
    <property type="component" value="Unassembled WGS sequence"/>
</dbReference>
<keyword evidence="4 7" id="KW-0812">Transmembrane</keyword>
<feature type="transmembrane region" description="Helical" evidence="7">
    <location>
        <begin position="16"/>
        <end position="34"/>
    </location>
</feature>
<keyword evidence="5 7" id="KW-1133">Transmembrane helix</keyword>
<feature type="transmembrane region" description="Helical" evidence="7">
    <location>
        <begin position="286"/>
        <end position="305"/>
    </location>
</feature>
<keyword evidence="9" id="KW-0012">Acyltransferase</keyword>
<sequence>MDSHINRKMFYDEIPFVRAIACLMVVMVHTTARNYTGEGFTGDTAMLMNQFSRLGTPVFAVVSAFLLTSSVIKRGFSLKRFVTSRAVKIVSPYIIWSLVYLLFIKYFHEGLIFRNAKQTFDYIVLGDAKTHLWFIAAIIQFYIVFPLLQLIRKRELVLALFIVSLPINYYWLGDMYPDLTPVFGKFTYIITDLTFFLNWISYFLFGSVLAYYWEEVVQFVKKYQWLVVGVTIAVWAAIYYEISPDVVLGSARVQNLLYIPLWVLFLILVSKYVLKSDAVYKPFRVIGDYSMGIYLLHPLILDLILEVVPGWFTNAGGLVAAYVLAVAICTGVMKLISLMPMSTFIVPIPKPKKPV</sequence>
<organism evidence="9 10">
    <name type="scientific">Halobacillus salinus</name>
    <dbReference type="NCBI Taxonomy" id="192814"/>
    <lineage>
        <taxon>Bacteria</taxon>
        <taxon>Bacillati</taxon>
        <taxon>Bacillota</taxon>
        <taxon>Bacilli</taxon>
        <taxon>Bacillales</taxon>
        <taxon>Bacillaceae</taxon>
        <taxon>Halobacillus</taxon>
    </lineage>
</organism>
<dbReference type="STRING" id="192814.GCA_900166575_03221"/>
<dbReference type="PANTHER" id="PTHR40074:SF2">
    <property type="entry name" value="O-ACETYLTRANSFERASE WECH"/>
    <property type="match status" value="1"/>
</dbReference>
<evidence type="ECO:0000259" key="8">
    <source>
        <dbReference type="Pfam" id="PF01757"/>
    </source>
</evidence>
<comment type="similarity">
    <text evidence="2">Belongs to the acyltransferase 3 family.</text>
</comment>
<dbReference type="EMBL" id="SRJC01000003">
    <property type="protein sequence ID" value="TGB02479.1"/>
    <property type="molecule type" value="Genomic_DNA"/>
</dbReference>
<protein>
    <submittedName>
        <fullName evidence="9">Acyltransferase</fullName>
    </submittedName>
</protein>
<keyword evidence="9" id="KW-0808">Transferase</keyword>
<dbReference type="PANTHER" id="PTHR40074">
    <property type="entry name" value="O-ACETYLTRANSFERASE WECH"/>
    <property type="match status" value="1"/>
</dbReference>
<feature type="transmembrane region" description="Helical" evidence="7">
    <location>
        <begin position="156"/>
        <end position="173"/>
    </location>
</feature>
<evidence type="ECO:0000256" key="3">
    <source>
        <dbReference type="ARBA" id="ARBA00022475"/>
    </source>
</evidence>
<feature type="transmembrane region" description="Helical" evidence="7">
    <location>
        <begin position="193"/>
        <end position="213"/>
    </location>
</feature>
<evidence type="ECO:0000256" key="6">
    <source>
        <dbReference type="ARBA" id="ARBA00023136"/>
    </source>
</evidence>
<name>A0A4Z0GXC7_9BACI</name>
<feature type="transmembrane region" description="Helical" evidence="7">
    <location>
        <begin position="225"/>
        <end position="243"/>
    </location>
</feature>
<gene>
    <name evidence="9" type="ORF">E4663_14175</name>
</gene>
<dbReference type="Pfam" id="PF01757">
    <property type="entry name" value="Acyl_transf_3"/>
    <property type="match status" value="1"/>
</dbReference>
<feature type="transmembrane region" description="Helical" evidence="7">
    <location>
        <begin position="93"/>
        <end position="112"/>
    </location>
</feature>
<evidence type="ECO:0000256" key="5">
    <source>
        <dbReference type="ARBA" id="ARBA00022989"/>
    </source>
</evidence>
<dbReference type="AlphaFoldDB" id="A0A4Z0GXC7"/>
<evidence type="ECO:0000256" key="1">
    <source>
        <dbReference type="ARBA" id="ARBA00004651"/>
    </source>
</evidence>
<dbReference type="GO" id="GO:0016413">
    <property type="term" value="F:O-acetyltransferase activity"/>
    <property type="evidence" value="ECO:0007669"/>
    <property type="project" value="TreeGrafter"/>
</dbReference>
<feature type="transmembrane region" description="Helical" evidence="7">
    <location>
        <begin position="311"/>
        <end position="333"/>
    </location>
</feature>
<feature type="transmembrane region" description="Helical" evidence="7">
    <location>
        <begin position="132"/>
        <end position="151"/>
    </location>
</feature>
<dbReference type="InterPro" id="IPR002656">
    <property type="entry name" value="Acyl_transf_3_dom"/>
</dbReference>
<comment type="caution">
    <text evidence="9">The sequence shown here is derived from an EMBL/GenBank/DDBJ whole genome shotgun (WGS) entry which is preliminary data.</text>
</comment>
<evidence type="ECO:0000313" key="9">
    <source>
        <dbReference type="EMBL" id="TGB02479.1"/>
    </source>
</evidence>
<keyword evidence="6 7" id="KW-0472">Membrane</keyword>
<evidence type="ECO:0000256" key="4">
    <source>
        <dbReference type="ARBA" id="ARBA00022692"/>
    </source>
</evidence>
<dbReference type="RefSeq" id="WP_135328101.1">
    <property type="nucleotide sequence ID" value="NZ_SRJC01000003.1"/>
</dbReference>
<evidence type="ECO:0000256" key="2">
    <source>
        <dbReference type="ARBA" id="ARBA00007400"/>
    </source>
</evidence>
<feature type="transmembrane region" description="Helical" evidence="7">
    <location>
        <begin position="54"/>
        <end position="72"/>
    </location>
</feature>